<dbReference type="RefSeq" id="WP_159422437.1">
    <property type="nucleotide sequence ID" value="NZ_CP047180.1"/>
</dbReference>
<evidence type="ECO:0000313" key="1">
    <source>
        <dbReference type="EMBL" id="QHC62377.1"/>
    </source>
</evidence>
<accession>A0ABX6GXX0</accession>
<name>A0ABX6GXX0_9MICO</name>
<organism evidence="1 2">
    <name type="scientific">Rathayibacter festucae</name>
    <dbReference type="NCBI Taxonomy" id="110937"/>
    <lineage>
        <taxon>Bacteria</taxon>
        <taxon>Bacillati</taxon>
        <taxon>Actinomycetota</taxon>
        <taxon>Actinomycetes</taxon>
        <taxon>Micrococcales</taxon>
        <taxon>Microbacteriaceae</taxon>
        <taxon>Rathayibacter</taxon>
    </lineage>
</organism>
<reference evidence="2" key="1">
    <citation type="submission" date="2019-12" db="EMBL/GenBank/DDBJ databases">
        <title>Complete and draft genome sequences of new strains and members of some known species of the genus Rathayibacter isolated from plants.</title>
        <authorList>
            <person name="Tarlachkov S.V."/>
            <person name="Starodumova I.P."/>
            <person name="Dorofeeva L.V."/>
            <person name="Prisyazhnaya N.V."/>
            <person name="Leyn S."/>
            <person name="Zlamal J."/>
            <person name="Elan M."/>
            <person name="Osterman A.L."/>
            <person name="Nadler S."/>
            <person name="Subbotin S.A."/>
            <person name="Evtushenko L.I."/>
        </authorList>
    </citation>
    <scope>NUCLEOTIDE SEQUENCE [LARGE SCALE GENOMIC DNA]</scope>
    <source>
        <strain evidence="2">VKM Ac-2802</strain>
    </source>
</reference>
<gene>
    <name evidence="1" type="ORF">GSU69_06575</name>
</gene>
<evidence type="ECO:0000313" key="2">
    <source>
        <dbReference type="Proteomes" id="UP000464597"/>
    </source>
</evidence>
<dbReference type="EMBL" id="CP047180">
    <property type="protein sequence ID" value="QHC62377.1"/>
    <property type="molecule type" value="Genomic_DNA"/>
</dbReference>
<proteinExistence type="predicted"/>
<sequence length="133" mass="14620">MKRAAEFRRVMSIAGQVAHQRSEPVSALHVAFAYAACLAPGDSTERVIQAFGDERGWDASTTARPVLRRLLRHRRAVQYDPAVRRAVERAAASGSPDIRKMLAALLNEGGLDPLREAIERADGDLARWLTTDA</sequence>
<evidence type="ECO:0008006" key="3">
    <source>
        <dbReference type="Google" id="ProtNLM"/>
    </source>
</evidence>
<dbReference type="Proteomes" id="UP000464597">
    <property type="component" value="Chromosome"/>
</dbReference>
<keyword evidence="2" id="KW-1185">Reference proteome</keyword>
<protein>
    <recommendedName>
        <fullName evidence="3">Clp R domain-containing protein</fullName>
    </recommendedName>
</protein>